<dbReference type="InterPro" id="IPR031947">
    <property type="entry name" value="Headcase_mid"/>
</dbReference>
<gene>
    <name evidence="2" type="ORF">NMOB1V02_LOCUS8725</name>
</gene>
<dbReference type="Pfam" id="PF16002">
    <property type="entry name" value="Headcase"/>
    <property type="match status" value="1"/>
</dbReference>
<protein>
    <recommendedName>
        <fullName evidence="1">Headcase middle domain-containing protein</fullName>
    </recommendedName>
</protein>
<organism evidence="2">
    <name type="scientific">Notodromas monacha</name>
    <dbReference type="NCBI Taxonomy" id="399045"/>
    <lineage>
        <taxon>Eukaryota</taxon>
        <taxon>Metazoa</taxon>
        <taxon>Ecdysozoa</taxon>
        <taxon>Arthropoda</taxon>
        <taxon>Crustacea</taxon>
        <taxon>Oligostraca</taxon>
        <taxon>Ostracoda</taxon>
        <taxon>Podocopa</taxon>
        <taxon>Podocopida</taxon>
        <taxon>Cypridocopina</taxon>
        <taxon>Cypridoidea</taxon>
        <taxon>Cyprididae</taxon>
        <taxon>Notodromas</taxon>
    </lineage>
</organism>
<proteinExistence type="predicted"/>
<evidence type="ECO:0000259" key="1">
    <source>
        <dbReference type="Pfam" id="PF16002"/>
    </source>
</evidence>
<dbReference type="PANTHER" id="PTHR13425:SF3">
    <property type="entry name" value="HEADCASE PROTEIN HOMOLOG"/>
    <property type="match status" value="1"/>
</dbReference>
<sequence length="141" mass="15798">MYCLLASGCGPDSSGFIDIDDDGQNDDIRPFILNRLLALKISRVSCCLCNTWMTVFDRCPLIDGTFFLSPRQHSKQCIEVKYENRAEYLNSVCMGCLEGWGSPLKCRGCNKPWDGSDLVLGSMYAFDIFATVPCCAERLKK</sequence>
<accession>A0A7R9BVX5</accession>
<evidence type="ECO:0000313" key="3">
    <source>
        <dbReference type="Proteomes" id="UP000678499"/>
    </source>
</evidence>
<reference evidence="2" key="1">
    <citation type="submission" date="2020-11" db="EMBL/GenBank/DDBJ databases">
        <authorList>
            <person name="Tran Van P."/>
        </authorList>
    </citation>
    <scope>NUCLEOTIDE SEQUENCE</scope>
</reference>
<dbReference type="EMBL" id="CAJPEX010002596">
    <property type="protein sequence ID" value="CAG0921223.1"/>
    <property type="molecule type" value="Genomic_DNA"/>
</dbReference>
<dbReference type="OrthoDB" id="10012848at2759"/>
<dbReference type="PANTHER" id="PTHR13425">
    <property type="entry name" value="HEADCASE PROTEIN"/>
    <property type="match status" value="1"/>
</dbReference>
<evidence type="ECO:0000313" key="2">
    <source>
        <dbReference type="EMBL" id="CAD7281071.1"/>
    </source>
</evidence>
<feature type="domain" description="Headcase middle" evidence="1">
    <location>
        <begin position="17"/>
        <end position="140"/>
    </location>
</feature>
<dbReference type="InterPro" id="IPR026066">
    <property type="entry name" value="Headcase"/>
</dbReference>
<keyword evidence="3" id="KW-1185">Reference proteome</keyword>
<dbReference type="AlphaFoldDB" id="A0A7R9BVX5"/>
<dbReference type="Proteomes" id="UP000678499">
    <property type="component" value="Unassembled WGS sequence"/>
</dbReference>
<dbReference type="EMBL" id="OA884633">
    <property type="protein sequence ID" value="CAD7281071.1"/>
    <property type="molecule type" value="Genomic_DNA"/>
</dbReference>
<name>A0A7R9BVX5_9CRUS</name>